<dbReference type="InterPro" id="IPR019600">
    <property type="entry name" value="Hemin_uptake_protein_HemP"/>
</dbReference>
<evidence type="ECO:0000313" key="1">
    <source>
        <dbReference type="EMBL" id="PHP26973.1"/>
    </source>
</evidence>
<dbReference type="Gene3D" id="2.10.70.10">
    <property type="entry name" value="Complement Module, domain 1"/>
    <property type="match status" value="1"/>
</dbReference>
<organism evidence="1 2">
    <name type="scientific">Limimaricola cinnabarinus</name>
    <dbReference type="NCBI Taxonomy" id="1125964"/>
    <lineage>
        <taxon>Bacteria</taxon>
        <taxon>Pseudomonadati</taxon>
        <taxon>Pseudomonadota</taxon>
        <taxon>Alphaproteobacteria</taxon>
        <taxon>Rhodobacterales</taxon>
        <taxon>Paracoccaceae</taxon>
        <taxon>Limimaricola</taxon>
    </lineage>
</organism>
<name>A0A2G1MDZ5_9RHOB</name>
<dbReference type="EMBL" id="NQWH01000022">
    <property type="protein sequence ID" value="PHP26973.1"/>
    <property type="molecule type" value="Genomic_DNA"/>
</dbReference>
<gene>
    <name evidence="1" type="ORF">CJ301_13380</name>
</gene>
<proteinExistence type="predicted"/>
<comment type="caution">
    <text evidence="1">The sequence shown here is derived from an EMBL/GenBank/DDBJ whole genome shotgun (WGS) entry which is preliminary data.</text>
</comment>
<keyword evidence="2" id="KW-1185">Reference proteome</keyword>
<reference evidence="1 2" key="1">
    <citation type="submission" date="2017-08" db="EMBL/GenBank/DDBJ databases">
        <title>Draft Genome Sequence of Loktanella cinnabarina Strain XM1, Isolated from Coastal Surface Water.</title>
        <authorList>
            <person name="Ma R."/>
            <person name="Wang J."/>
            <person name="Wang Q."/>
            <person name="Ma Z."/>
            <person name="Li J."/>
            <person name="Chen L."/>
        </authorList>
    </citation>
    <scope>NUCLEOTIDE SEQUENCE [LARGE SCALE GENOMIC DNA]</scope>
    <source>
        <strain evidence="1 2">XM1</strain>
    </source>
</reference>
<dbReference type="Pfam" id="PF10636">
    <property type="entry name" value="hemP"/>
    <property type="match status" value="1"/>
</dbReference>
<evidence type="ECO:0000313" key="2">
    <source>
        <dbReference type="Proteomes" id="UP000221860"/>
    </source>
</evidence>
<sequence>MTPMTALPDPVRAEEADLPVHDARALTADGIRARITLDGQSYVLRITRAGKLILTK</sequence>
<dbReference type="Proteomes" id="UP000221860">
    <property type="component" value="Unassembled WGS sequence"/>
</dbReference>
<accession>A0A2G1MDZ5</accession>
<dbReference type="AlphaFoldDB" id="A0A2G1MDZ5"/>
<dbReference type="OrthoDB" id="7691333at2"/>
<protein>
    <submittedName>
        <fullName evidence="1">Hemin uptake protein HemP</fullName>
    </submittedName>
</protein>